<reference evidence="2" key="1">
    <citation type="journal article" date="2019" name="Int. J. Syst. Evol. Microbiol.">
        <title>The Global Catalogue of Microorganisms (GCM) 10K type strain sequencing project: providing services to taxonomists for standard genome sequencing and annotation.</title>
        <authorList>
            <consortium name="The Broad Institute Genomics Platform"/>
            <consortium name="The Broad Institute Genome Sequencing Center for Infectious Disease"/>
            <person name="Wu L."/>
            <person name="Ma J."/>
        </authorList>
    </citation>
    <scope>NUCLEOTIDE SEQUENCE [LARGE SCALE GENOMIC DNA]</scope>
    <source>
        <strain evidence="2">JCM 3399</strain>
    </source>
</reference>
<sequence length="65" mass="6565">MGFARLHLLLAEALVATGQDDNDVAAHALEAMHRADEAAQGDGLGAWAGPLLGGALLRLSGCAVD</sequence>
<keyword evidence="2" id="KW-1185">Reference proteome</keyword>
<name>A0ABQ2VJC9_9ACTN</name>
<accession>A0ABQ2VJC9</accession>
<dbReference type="Proteomes" id="UP000654471">
    <property type="component" value="Unassembled WGS sequence"/>
</dbReference>
<organism evidence="1 2">
    <name type="scientific">Streptomyces albospinus</name>
    <dbReference type="NCBI Taxonomy" id="285515"/>
    <lineage>
        <taxon>Bacteria</taxon>
        <taxon>Bacillati</taxon>
        <taxon>Actinomycetota</taxon>
        <taxon>Actinomycetes</taxon>
        <taxon>Kitasatosporales</taxon>
        <taxon>Streptomycetaceae</taxon>
        <taxon>Streptomyces</taxon>
    </lineage>
</organism>
<evidence type="ECO:0000313" key="2">
    <source>
        <dbReference type="Proteomes" id="UP000654471"/>
    </source>
</evidence>
<gene>
    <name evidence="1" type="ORF">GCM10010211_62130</name>
</gene>
<proteinExistence type="predicted"/>
<dbReference type="EMBL" id="BMRP01000029">
    <property type="protein sequence ID" value="GGU87429.1"/>
    <property type="molecule type" value="Genomic_DNA"/>
</dbReference>
<protein>
    <submittedName>
        <fullName evidence="1">Uncharacterized protein</fullName>
    </submittedName>
</protein>
<comment type="caution">
    <text evidence="1">The sequence shown here is derived from an EMBL/GenBank/DDBJ whole genome shotgun (WGS) entry which is preliminary data.</text>
</comment>
<evidence type="ECO:0000313" key="1">
    <source>
        <dbReference type="EMBL" id="GGU87429.1"/>
    </source>
</evidence>